<feature type="transmembrane region" description="Helical" evidence="14">
    <location>
        <begin position="253"/>
        <end position="271"/>
    </location>
</feature>
<keyword evidence="13" id="KW-0186">Copper</keyword>
<keyword evidence="13" id="KW-0813">Transport</keyword>
<evidence type="ECO:0000256" key="8">
    <source>
        <dbReference type="ARBA" id="ARBA00022967"/>
    </source>
</evidence>
<evidence type="ECO:0000256" key="4">
    <source>
        <dbReference type="ARBA" id="ARBA00009578"/>
    </source>
</evidence>
<dbReference type="SUPFAM" id="SSF81442">
    <property type="entry name" value="Cytochrome c oxidase subunit I-like"/>
    <property type="match status" value="1"/>
</dbReference>
<feature type="transmembrane region" description="Helical" evidence="14">
    <location>
        <begin position="283"/>
        <end position="306"/>
    </location>
</feature>
<comment type="function">
    <text evidence="13">Component of the cytochrome c oxidase, the last enzyme in the mitochondrial electron transport chain which drives oxidative phosphorylation. The respiratory chain contains 3 multisubunit complexes succinate dehydrogenase (complex II, CII), ubiquinol-cytochrome c oxidoreductase (cytochrome b-c1 complex, complex III, CIII) and cytochrome c oxidase (complex IV, CIV), that cooperate to transfer electrons derived from NADH and succinate to molecular oxygen, creating an electrochemical gradient over the inner membrane that drives transmembrane transport and the ATP synthase. Cytochrome c oxidase is the component of the respiratory chain that catalyzes the reduction of oxygen to water. Electrons originating from reduced cytochrome c in the intermembrane space (IMS) are transferred via the dinuclear copper A center (CU(A)) of subunit 2 and heme A of subunit 1 to the active site in subunit 1, a binuclear center (BNC) formed by heme A3 and copper B (CU(B)). The BNC reduces molecular oxygen to 2 water molecules using 4 electrons from cytochrome c in the IMS and 4 protons from the mitochondrial matrix.</text>
</comment>
<evidence type="ECO:0000256" key="6">
    <source>
        <dbReference type="ARBA" id="ARBA00022660"/>
    </source>
</evidence>
<protein>
    <recommendedName>
        <fullName evidence="5 13">Cytochrome c oxidase subunit 1</fullName>
        <ecNumber evidence="13">7.1.1.9</ecNumber>
    </recommendedName>
</protein>
<evidence type="ECO:0000256" key="13">
    <source>
        <dbReference type="RuleBase" id="RU000369"/>
    </source>
</evidence>
<sequence length="525" mass="57980">MFIQEGLLVVVSGGWLESTNHKDIGLLYMLLGFWSGIVGGSLSFLMRLELGGVGVMGGVPGQLYNMVLTMHGLIMIFYMVMPIMVGGFGNYMVPLMMKVCDMSFPRLNSLSFWLLSLSLGLVVISMFVDSGGGTSWTLYPTLSCLGHPGSAVDMIIMGLYLSGWSSIFASMNFLVTVMSLCVYGGGLKFMSLFVWCMVVVSFLLMMSLPVLAGALSMIFFDRNYNMTFFSPVGGGSVLMYQHLFWFFGHPEVYVLILPGFGIVSHSILYLVGKKEMFGHLGMVYAVVSIGLVGSVVWGHHMFVVGFDMSTRLYFMVATMVIAVPTGLKVFSWMITLCGGYLSFGPLLLGVLGFIFMFVVGGLTGIMVANPVLDNLFHDTYFVVAHFHYVLSMSVVFSIMLGVYLWLGLMVGLGVSKLKVSLSFLVMFFGVNMVFFPMYFMGVMGLPRKVVGYPDCYYVFNLISWLGFFVSMMGVIFFVYVLFEIMVFYRLVLVNMSFDSGGLMVNESGVDVSFCHSNFGGVVYSV</sequence>
<keyword evidence="13 16" id="KW-0496">Mitochondrion</keyword>
<keyword evidence="9 13" id="KW-0249">Electron transport</keyword>
<evidence type="ECO:0000256" key="5">
    <source>
        <dbReference type="ARBA" id="ARBA00015947"/>
    </source>
</evidence>
<feature type="transmembrane region" description="Helical" evidence="14">
    <location>
        <begin position="461"/>
        <end position="482"/>
    </location>
</feature>
<keyword evidence="11 13" id="KW-0472">Membrane</keyword>
<dbReference type="InterPro" id="IPR023615">
    <property type="entry name" value="Cyt_c_Oxase_su1_BS"/>
</dbReference>
<evidence type="ECO:0000256" key="14">
    <source>
        <dbReference type="SAM" id="Phobius"/>
    </source>
</evidence>
<feature type="transmembrane region" description="Helical" evidence="14">
    <location>
        <begin position="312"/>
        <end position="334"/>
    </location>
</feature>
<evidence type="ECO:0000256" key="10">
    <source>
        <dbReference type="ARBA" id="ARBA00022989"/>
    </source>
</evidence>
<keyword evidence="13" id="KW-0408">Iron</keyword>
<evidence type="ECO:0000256" key="2">
    <source>
        <dbReference type="ARBA" id="ARBA00004141"/>
    </source>
</evidence>
<geneLocation type="mitochondrion" evidence="16"/>
<feature type="transmembrane region" description="Helical" evidence="14">
    <location>
        <begin position="192"/>
        <end position="220"/>
    </location>
</feature>
<dbReference type="UniPathway" id="UPA00705"/>
<keyword evidence="13" id="KW-0479">Metal-binding</keyword>
<dbReference type="InterPro" id="IPR036927">
    <property type="entry name" value="Cyt_c_oxase-like_su1_sf"/>
</dbReference>
<dbReference type="GO" id="GO:0015990">
    <property type="term" value="P:electron transport coupled proton transport"/>
    <property type="evidence" value="ECO:0007669"/>
    <property type="project" value="TreeGrafter"/>
</dbReference>
<keyword evidence="13" id="KW-0999">Mitochondrion inner membrane</keyword>
<feature type="transmembrane region" description="Helical" evidence="14">
    <location>
        <begin position="388"/>
        <end position="414"/>
    </location>
</feature>
<feature type="transmembrane region" description="Helical" evidence="14">
    <location>
        <begin position="421"/>
        <end position="441"/>
    </location>
</feature>
<feature type="domain" description="Cytochrome oxidase subunit I profile" evidence="15">
    <location>
        <begin position="9"/>
        <end position="482"/>
    </location>
</feature>
<dbReference type="Pfam" id="PF00115">
    <property type="entry name" value="COX1"/>
    <property type="match status" value="1"/>
</dbReference>
<dbReference type="AlphaFoldDB" id="A0A347YCC7"/>
<keyword evidence="7 13" id="KW-0812">Transmembrane</keyword>
<dbReference type="PANTHER" id="PTHR10422">
    <property type="entry name" value="CYTOCHROME C OXIDASE SUBUNIT 1"/>
    <property type="match status" value="1"/>
</dbReference>
<proteinExistence type="inferred from homology"/>
<dbReference type="GO" id="GO:0046872">
    <property type="term" value="F:metal ion binding"/>
    <property type="evidence" value="ECO:0007669"/>
    <property type="project" value="UniProtKB-KW"/>
</dbReference>
<comment type="similarity">
    <text evidence="4 13">Belongs to the heme-copper respiratory oxidase family.</text>
</comment>
<feature type="transmembrane region" description="Helical" evidence="14">
    <location>
        <begin position="167"/>
        <end position="186"/>
    </location>
</feature>
<feature type="transmembrane region" description="Helical" evidence="14">
    <location>
        <begin position="346"/>
        <end position="368"/>
    </location>
</feature>
<feature type="transmembrane region" description="Helical" evidence="14">
    <location>
        <begin position="26"/>
        <end position="46"/>
    </location>
</feature>
<evidence type="ECO:0000256" key="9">
    <source>
        <dbReference type="ARBA" id="ARBA00022982"/>
    </source>
</evidence>
<dbReference type="PANTHER" id="PTHR10422:SF18">
    <property type="entry name" value="CYTOCHROME C OXIDASE SUBUNIT 1"/>
    <property type="match status" value="1"/>
</dbReference>
<dbReference type="GO" id="GO:0004129">
    <property type="term" value="F:cytochrome-c oxidase activity"/>
    <property type="evidence" value="ECO:0007669"/>
    <property type="project" value="UniProtKB-EC"/>
</dbReference>
<dbReference type="EC" id="7.1.1.9" evidence="13"/>
<dbReference type="EMBL" id="AP017697">
    <property type="protein sequence ID" value="BAV81437.1"/>
    <property type="molecule type" value="Genomic_DNA"/>
</dbReference>
<feature type="transmembrane region" description="Helical" evidence="14">
    <location>
        <begin position="66"/>
        <end position="89"/>
    </location>
</feature>
<dbReference type="PRINTS" id="PR01165">
    <property type="entry name" value="CYCOXIDASEI"/>
</dbReference>
<keyword evidence="8" id="KW-1278">Translocase</keyword>
<comment type="cofactor">
    <cofactor evidence="1">
        <name>heme</name>
        <dbReference type="ChEBI" id="CHEBI:30413"/>
    </cofactor>
</comment>
<dbReference type="GO" id="GO:0005743">
    <property type="term" value="C:mitochondrial inner membrane"/>
    <property type="evidence" value="ECO:0007669"/>
    <property type="project" value="UniProtKB-SubCell"/>
</dbReference>
<dbReference type="PROSITE" id="PS50855">
    <property type="entry name" value="COX1"/>
    <property type="match status" value="1"/>
</dbReference>
<gene>
    <name evidence="16" type="primary">COX1</name>
</gene>
<reference evidence="16" key="1">
    <citation type="submission" date="2016-10" db="EMBL/GenBank/DDBJ databases">
        <title>Complete mitochondrial genomes of 50 helminths species.</title>
        <authorList>
            <person name="Kikuchi T."/>
            <person name="Holroyd N."/>
            <person name="Berriman M."/>
        </authorList>
    </citation>
    <scope>NUCLEOTIDE SEQUENCE</scope>
</reference>
<keyword evidence="6 13" id="KW-0679">Respiratory chain</keyword>
<comment type="pathway">
    <text evidence="3 13">Energy metabolism; oxidative phosphorylation.</text>
</comment>
<dbReference type="InterPro" id="IPR000883">
    <property type="entry name" value="Cyt_C_Oxase_1"/>
</dbReference>
<dbReference type="InterPro" id="IPR023616">
    <property type="entry name" value="Cyt_c_oxase-like_su1_dom"/>
</dbReference>
<comment type="subcellular location">
    <subcellularLocation>
        <location evidence="2">Membrane</location>
        <topology evidence="2">Multi-pass membrane protein</topology>
    </subcellularLocation>
    <subcellularLocation>
        <location evidence="13">Mitochondrion inner membrane</location>
        <topology evidence="13">Multi-pass membrane protein</topology>
    </subcellularLocation>
</comment>
<organism evidence="16">
    <name type="scientific">Syphacia muris</name>
    <dbReference type="NCBI Taxonomy" id="451379"/>
    <lineage>
        <taxon>Eukaryota</taxon>
        <taxon>Metazoa</taxon>
        <taxon>Ecdysozoa</taxon>
        <taxon>Nematoda</taxon>
        <taxon>Chromadorea</taxon>
        <taxon>Rhabditida</taxon>
        <taxon>Spirurina</taxon>
        <taxon>Oxyuridomorpha</taxon>
        <taxon>Oxyuroidea</taxon>
        <taxon>Oxyuridae</taxon>
        <taxon>Syphacia</taxon>
    </lineage>
</organism>
<dbReference type="PROSITE" id="PS00077">
    <property type="entry name" value="COX1_CUB"/>
    <property type="match status" value="1"/>
</dbReference>
<evidence type="ECO:0000313" key="16">
    <source>
        <dbReference type="EMBL" id="BAV81437.1"/>
    </source>
</evidence>
<evidence type="ECO:0000256" key="3">
    <source>
        <dbReference type="ARBA" id="ARBA00004673"/>
    </source>
</evidence>
<evidence type="ECO:0000256" key="7">
    <source>
        <dbReference type="ARBA" id="ARBA00022692"/>
    </source>
</evidence>
<dbReference type="GO" id="GO:0006123">
    <property type="term" value="P:mitochondrial electron transport, cytochrome c to oxygen"/>
    <property type="evidence" value="ECO:0007669"/>
    <property type="project" value="TreeGrafter"/>
</dbReference>
<keyword evidence="13" id="KW-0349">Heme</keyword>
<keyword evidence="10 14" id="KW-1133">Transmembrane helix</keyword>
<evidence type="ECO:0000256" key="12">
    <source>
        <dbReference type="ARBA" id="ARBA00049512"/>
    </source>
</evidence>
<comment type="catalytic activity">
    <reaction evidence="12">
        <text>4 Fe(II)-[cytochrome c] + O2 + 8 H(+)(in) = 4 Fe(III)-[cytochrome c] + 2 H2O + 4 H(+)(out)</text>
        <dbReference type="Rhea" id="RHEA:11436"/>
        <dbReference type="Rhea" id="RHEA-COMP:10350"/>
        <dbReference type="Rhea" id="RHEA-COMP:14399"/>
        <dbReference type="ChEBI" id="CHEBI:15377"/>
        <dbReference type="ChEBI" id="CHEBI:15378"/>
        <dbReference type="ChEBI" id="CHEBI:15379"/>
        <dbReference type="ChEBI" id="CHEBI:29033"/>
        <dbReference type="ChEBI" id="CHEBI:29034"/>
        <dbReference type="EC" id="7.1.1.9"/>
    </reaction>
    <physiologicalReaction direction="left-to-right" evidence="12">
        <dbReference type="Rhea" id="RHEA:11437"/>
    </physiologicalReaction>
</comment>
<feature type="transmembrane region" description="Helical" evidence="14">
    <location>
        <begin position="110"/>
        <end position="128"/>
    </location>
</feature>
<name>A0A347YCC7_9BILA</name>
<evidence type="ECO:0000256" key="11">
    <source>
        <dbReference type="ARBA" id="ARBA00023136"/>
    </source>
</evidence>
<accession>A0A347YCC7</accession>
<evidence type="ECO:0000256" key="1">
    <source>
        <dbReference type="ARBA" id="ARBA00001971"/>
    </source>
</evidence>
<dbReference type="Gene3D" id="1.20.210.10">
    <property type="entry name" value="Cytochrome c oxidase-like, subunit I domain"/>
    <property type="match status" value="1"/>
</dbReference>
<evidence type="ECO:0000259" key="15">
    <source>
        <dbReference type="PROSITE" id="PS50855"/>
    </source>
</evidence>
<dbReference type="GO" id="GO:0020037">
    <property type="term" value="F:heme binding"/>
    <property type="evidence" value="ECO:0007669"/>
    <property type="project" value="InterPro"/>
</dbReference>